<sequence length="147" mass="15295">MDELLVMTVIAGRRAAFRAVEVQAVIEIEIIHPVPRAPDFIAGLTALRSQSLTVIDCRRSLGLAGDSAADSRAAVVEVGGHPYALLVDTVEDVVEARSAPHPVPGGLGAAWERVGIGMIETDAEPALLVDIAKMVAGPDQAIRGLAA</sequence>
<dbReference type="GO" id="GO:0006935">
    <property type="term" value="P:chemotaxis"/>
    <property type="evidence" value="ECO:0007669"/>
    <property type="project" value="InterPro"/>
</dbReference>
<evidence type="ECO:0000259" key="1">
    <source>
        <dbReference type="PROSITE" id="PS50851"/>
    </source>
</evidence>
<dbReference type="Proteomes" id="UP000473531">
    <property type="component" value="Unassembled WGS sequence"/>
</dbReference>
<dbReference type="SMART" id="SM00260">
    <property type="entry name" value="CheW"/>
    <property type="match status" value="1"/>
</dbReference>
<reference evidence="2 3" key="1">
    <citation type="submission" date="2019-12" db="EMBL/GenBank/DDBJ databases">
        <title>Genomic-based taxomic classification of the family Erythrobacteraceae.</title>
        <authorList>
            <person name="Xu L."/>
        </authorList>
    </citation>
    <scope>NUCLEOTIDE SEQUENCE [LARGE SCALE GENOMIC DNA]</scope>
    <source>
        <strain evidence="2 3">KCTC 52259</strain>
    </source>
</reference>
<dbReference type="GO" id="GO:0005829">
    <property type="term" value="C:cytosol"/>
    <property type="evidence" value="ECO:0007669"/>
    <property type="project" value="TreeGrafter"/>
</dbReference>
<dbReference type="Gene3D" id="2.40.50.180">
    <property type="entry name" value="CheA-289, Domain 4"/>
    <property type="match status" value="1"/>
</dbReference>
<dbReference type="SUPFAM" id="SSF50341">
    <property type="entry name" value="CheW-like"/>
    <property type="match status" value="1"/>
</dbReference>
<name>A0A6L7GCS3_9SPHN</name>
<proteinExistence type="predicted"/>
<organism evidence="2 3">
    <name type="scientific">Allopontixanthobacter confluentis</name>
    <dbReference type="NCBI Taxonomy" id="1849021"/>
    <lineage>
        <taxon>Bacteria</taxon>
        <taxon>Pseudomonadati</taxon>
        <taxon>Pseudomonadota</taxon>
        <taxon>Alphaproteobacteria</taxon>
        <taxon>Sphingomonadales</taxon>
        <taxon>Erythrobacteraceae</taxon>
        <taxon>Allopontixanthobacter</taxon>
    </lineage>
</organism>
<dbReference type="EMBL" id="WTYU01000001">
    <property type="protein sequence ID" value="MXP13276.1"/>
    <property type="molecule type" value="Genomic_DNA"/>
</dbReference>
<keyword evidence="3" id="KW-1185">Reference proteome</keyword>
<comment type="caution">
    <text evidence="2">The sequence shown here is derived from an EMBL/GenBank/DDBJ whole genome shotgun (WGS) entry which is preliminary data.</text>
</comment>
<evidence type="ECO:0000313" key="2">
    <source>
        <dbReference type="EMBL" id="MXP13276.1"/>
    </source>
</evidence>
<dbReference type="AlphaFoldDB" id="A0A6L7GCS3"/>
<evidence type="ECO:0000313" key="3">
    <source>
        <dbReference type="Proteomes" id="UP000473531"/>
    </source>
</evidence>
<dbReference type="PANTHER" id="PTHR22617:SF23">
    <property type="entry name" value="CHEMOTAXIS PROTEIN CHEW"/>
    <property type="match status" value="1"/>
</dbReference>
<dbReference type="GO" id="GO:0007165">
    <property type="term" value="P:signal transduction"/>
    <property type="evidence" value="ECO:0007669"/>
    <property type="project" value="InterPro"/>
</dbReference>
<dbReference type="InterPro" id="IPR036061">
    <property type="entry name" value="CheW-like_dom_sf"/>
</dbReference>
<accession>A0A6L7GCS3</accession>
<dbReference type="InterPro" id="IPR002545">
    <property type="entry name" value="CheW-lke_dom"/>
</dbReference>
<gene>
    <name evidence="2" type="ORF">GRI44_00695</name>
</gene>
<feature type="domain" description="CheW-like" evidence="1">
    <location>
        <begin position="1"/>
        <end position="140"/>
    </location>
</feature>
<dbReference type="Gene3D" id="2.30.30.40">
    <property type="entry name" value="SH3 Domains"/>
    <property type="match status" value="1"/>
</dbReference>
<dbReference type="OrthoDB" id="7390823at2"/>
<protein>
    <submittedName>
        <fullName evidence="2">Chemotaxis protein CheW</fullName>
    </submittedName>
</protein>
<dbReference type="PROSITE" id="PS50851">
    <property type="entry name" value="CHEW"/>
    <property type="match status" value="1"/>
</dbReference>
<dbReference type="Pfam" id="PF01584">
    <property type="entry name" value="CheW"/>
    <property type="match status" value="1"/>
</dbReference>
<dbReference type="PANTHER" id="PTHR22617">
    <property type="entry name" value="CHEMOTAXIS SENSOR HISTIDINE KINASE-RELATED"/>
    <property type="match status" value="1"/>
</dbReference>
<dbReference type="InterPro" id="IPR039315">
    <property type="entry name" value="CheW"/>
</dbReference>